<evidence type="ECO:0000313" key="3">
    <source>
        <dbReference type="EMBL" id="ARU57887.1"/>
    </source>
</evidence>
<evidence type="ECO:0000313" key="4">
    <source>
        <dbReference type="Proteomes" id="UP000196027"/>
    </source>
</evidence>
<reference evidence="3 4" key="1">
    <citation type="submission" date="2017-05" db="EMBL/GenBank/DDBJ databases">
        <title>Genomic insights into alkan degradation activity of Oleiphilus messinensis.</title>
        <authorList>
            <person name="Kozyavkin S.A."/>
            <person name="Slesarev A.I."/>
            <person name="Golyshin P.N."/>
            <person name="Korzhenkov A."/>
            <person name="Golyshina O.N."/>
            <person name="Toshchakov S.V."/>
        </authorList>
    </citation>
    <scope>NUCLEOTIDE SEQUENCE [LARGE SCALE GENOMIC DNA]</scope>
    <source>
        <strain evidence="3 4">ME102</strain>
    </source>
</reference>
<dbReference type="RefSeq" id="WP_157678390.1">
    <property type="nucleotide sequence ID" value="NZ_CP021425.1"/>
</dbReference>
<dbReference type="KEGG" id="ome:OLMES_3867"/>
<dbReference type="Gene3D" id="1.25.40.10">
    <property type="entry name" value="Tetratricopeptide repeat domain"/>
    <property type="match status" value="1"/>
</dbReference>
<feature type="region of interest" description="Disordered" evidence="1">
    <location>
        <begin position="216"/>
        <end position="237"/>
    </location>
</feature>
<keyword evidence="4" id="KW-1185">Reference proteome</keyword>
<name>A0A1Y0IBJ3_9GAMM</name>
<accession>A0A1Y0IBJ3</accession>
<dbReference type="AlphaFoldDB" id="A0A1Y0IBJ3"/>
<proteinExistence type="predicted"/>
<feature type="signal peptide" evidence="2">
    <location>
        <begin position="1"/>
        <end position="27"/>
    </location>
</feature>
<feature type="chain" id="PRO_5012010748" evidence="2">
    <location>
        <begin position="28"/>
        <end position="522"/>
    </location>
</feature>
<dbReference type="EMBL" id="CP021425">
    <property type="protein sequence ID" value="ARU57887.1"/>
    <property type="molecule type" value="Genomic_DNA"/>
</dbReference>
<dbReference type="InterPro" id="IPR011990">
    <property type="entry name" value="TPR-like_helical_dom_sf"/>
</dbReference>
<dbReference type="SUPFAM" id="SSF56935">
    <property type="entry name" value="Porins"/>
    <property type="match status" value="1"/>
</dbReference>
<organism evidence="3 4">
    <name type="scientific">Oleiphilus messinensis</name>
    <dbReference type="NCBI Taxonomy" id="141451"/>
    <lineage>
        <taxon>Bacteria</taxon>
        <taxon>Pseudomonadati</taxon>
        <taxon>Pseudomonadota</taxon>
        <taxon>Gammaproteobacteria</taxon>
        <taxon>Oceanospirillales</taxon>
        <taxon>Oleiphilaceae</taxon>
        <taxon>Oleiphilus</taxon>
    </lineage>
</organism>
<keyword evidence="2" id="KW-0732">Signal</keyword>
<protein>
    <submittedName>
        <fullName evidence="3">Uncharacterized protein</fullName>
    </submittedName>
</protein>
<dbReference type="Proteomes" id="UP000196027">
    <property type="component" value="Chromosome"/>
</dbReference>
<dbReference type="SUPFAM" id="SSF48452">
    <property type="entry name" value="TPR-like"/>
    <property type="match status" value="1"/>
</dbReference>
<evidence type="ECO:0000256" key="2">
    <source>
        <dbReference type="SAM" id="SignalP"/>
    </source>
</evidence>
<feature type="compositionally biased region" description="Low complexity" evidence="1">
    <location>
        <begin position="218"/>
        <end position="237"/>
    </location>
</feature>
<sequence length="522" mass="60079">MLPNTSKLTLLVFILSSFGLLISPAQGNTSPEQADFAQAMKKVKSGDYGEAKTLFSALLEQYPEMHRVRLELALVCAKLGDIEQAQAHLQQVLDQPDIPVNVQHNIERLLARLERKQERKKVKNRHKMKLMIDAYYGFNSNVRFGADNQLDLVAGEIGESGLFDDFTHITDDIPIDFFDVEPRDIALDPPLIDESGVLDDYYEQYVIIHNPEFTPPVDGSSLDDGTGLNDDGNLNNDGSQTLPDIADDGFIFTENGYFDAEGNFHPFIDGSQLAPSNKKNNAFVESRLQLEHEVRPNLSALRWRNQFSLKRTEQLELNQYDETNYRFSSTLSWDWTPFLRTSIGASYRQIERDVLNLVNYKGVKIEALYLLDWGLIDVGFDHLVKDYHDGLYDQFDARYNAISLGWGKYVIGDTFFISLQGKYAENDNRGKITDYQSQSFGLQGFYQINPKWDIQSALSWIKFDYDYLWQEQYLRLNSRLTYHLDTSLQWILSAELADRNLTDGLADDDRYMAKIGFRWRYD</sequence>
<gene>
    <name evidence="3" type="ORF">OLMES_3867</name>
</gene>
<evidence type="ECO:0000256" key="1">
    <source>
        <dbReference type="SAM" id="MobiDB-lite"/>
    </source>
</evidence>
<dbReference type="Pfam" id="PF14559">
    <property type="entry name" value="TPR_19"/>
    <property type="match status" value="1"/>
</dbReference>